<evidence type="ECO:0000256" key="2">
    <source>
        <dbReference type="ARBA" id="ARBA00022692"/>
    </source>
</evidence>
<dbReference type="EMBL" id="KB096457">
    <property type="protein sequence ID" value="ESO04812.1"/>
    <property type="molecule type" value="Genomic_DNA"/>
</dbReference>
<dbReference type="Gene3D" id="1.20.58.390">
    <property type="entry name" value="Neurotransmitter-gated ion-channel transmembrane domain"/>
    <property type="match status" value="1"/>
</dbReference>
<dbReference type="InterPro" id="IPR006202">
    <property type="entry name" value="Neur_chan_lig-bd"/>
</dbReference>
<keyword evidence="3 5" id="KW-1133">Transmembrane helix</keyword>
<evidence type="ECO:0000313" key="7">
    <source>
        <dbReference type="EMBL" id="ESO04812.1"/>
    </source>
</evidence>
<comment type="subcellular location">
    <subcellularLocation>
        <location evidence="1">Membrane</location>
        <topology evidence="1">Multi-pass membrane protein</topology>
    </subcellularLocation>
</comment>
<dbReference type="InterPro" id="IPR036734">
    <property type="entry name" value="Neur_chan_lig-bd_sf"/>
</dbReference>
<dbReference type="AlphaFoldDB" id="T1F5D9"/>
<name>T1F5D9_HELRO</name>
<reference evidence="7 9" key="2">
    <citation type="journal article" date="2013" name="Nature">
        <title>Insights into bilaterian evolution from three spiralian genomes.</title>
        <authorList>
            <person name="Simakov O."/>
            <person name="Marletaz F."/>
            <person name="Cho S.J."/>
            <person name="Edsinger-Gonzales E."/>
            <person name="Havlak P."/>
            <person name="Hellsten U."/>
            <person name="Kuo D.H."/>
            <person name="Larsson T."/>
            <person name="Lv J."/>
            <person name="Arendt D."/>
            <person name="Savage R."/>
            <person name="Osoegawa K."/>
            <person name="de Jong P."/>
            <person name="Grimwood J."/>
            <person name="Chapman J.A."/>
            <person name="Shapiro H."/>
            <person name="Aerts A."/>
            <person name="Otillar R.P."/>
            <person name="Terry A.Y."/>
            <person name="Boore J.L."/>
            <person name="Grigoriev I.V."/>
            <person name="Lindberg D.R."/>
            <person name="Seaver E.C."/>
            <person name="Weisblat D.A."/>
            <person name="Putnam N.H."/>
            <person name="Rokhsar D.S."/>
        </authorList>
    </citation>
    <scope>NUCLEOTIDE SEQUENCE</scope>
</reference>
<evidence type="ECO:0000256" key="1">
    <source>
        <dbReference type="ARBA" id="ARBA00004141"/>
    </source>
</evidence>
<dbReference type="GeneID" id="20204038"/>
<dbReference type="GO" id="GO:0005230">
    <property type="term" value="F:extracellular ligand-gated monoatomic ion channel activity"/>
    <property type="evidence" value="ECO:0007669"/>
    <property type="project" value="InterPro"/>
</dbReference>
<dbReference type="CTD" id="20204038"/>
<dbReference type="OrthoDB" id="203862at2759"/>
<dbReference type="KEGG" id="hro:HELRODRAFT_172487"/>
<dbReference type="FunFam" id="1.20.58.390:FF:000110">
    <property type="entry name" value="Uncharacterized protein"/>
    <property type="match status" value="1"/>
</dbReference>
<sequence length="422" mass="49000">MASKSARSTVKPPDPRKVFVTMIFTKIGEIDTAKECFSAEIIIQYRWREALLDGKTKERRFIVPSREADIKWRVTADSIYPSSEVYNVDVHTCNVHCLICIIRLVAMLSVRMELKKVNIDTLWKPKIFVANILSETRDTTINTVAFPNANNQAFMLSQKKLKGKFSEYLELQEFPFDVQDLSIMVKSKLNTTDVVLEEDPQTPSAVIVSSFVNEQEWILRSDVRVEKGQTEDIIVGGKAVGGKYPFLIFKCSAERRYQYFIWNVIIIMLLICLMSFTTFAVEYKLTPNRLQLTFLLLLTTIAFKTNINNSLPKISYLTYMDKYFLGSWFIQCMMCCWHALVGGILVKYDWCIWIDRIFLIFFVFAYFIFLLLCFSTVFRNKHNRHRLLNDETEPLRHSLANSSSSNSHVLNNFSFSDSDEDF</sequence>
<dbReference type="Gene3D" id="2.70.170.10">
    <property type="entry name" value="Neurotransmitter-gated ion-channel ligand-binding domain"/>
    <property type="match status" value="1"/>
</dbReference>
<keyword evidence="4 5" id="KW-0472">Membrane</keyword>
<proteinExistence type="predicted"/>
<dbReference type="Proteomes" id="UP000015101">
    <property type="component" value="Unassembled WGS sequence"/>
</dbReference>
<dbReference type="InterPro" id="IPR038050">
    <property type="entry name" value="Neuro_actylchol_rec"/>
</dbReference>
<dbReference type="InParanoid" id="T1F5D9"/>
<dbReference type="SUPFAM" id="SSF90112">
    <property type="entry name" value="Neurotransmitter-gated ion-channel transmembrane pore"/>
    <property type="match status" value="1"/>
</dbReference>
<dbReference type="PANTHER" id="PTHR18945">
    <property type="entry name" value="NEUROTRANSMITTER GATED ION CHANNEL"/>
    <property type="match status" value="1"/>
</dbReference>
<reference evidence="9" key="1">
    <citation type="submission" date="2012-12" db="EMBL/GenBank/DDBJ databases">
        <authorList>
            <person name="Hellsten U."/>
            <person name="Grimwood J."/>
            <person name="Chapman J.A."/>
            <person name="Shapiro H."/>
            <person name="Aerts A."/>
            <person name="Otillar R.P."/>
            <person name="Terry A.Y."/>
            <person name="Boore J.L."/>
            <person name="Simakov O."/>
            <person name="Marletaz F."/>
            <person name="Cho S.-J."/>
            <person name="Edsinger-Gonzales E."/>
            <person name="Havlak P."/>
            <person name="Kuo D.-H."/>
            <person name="Larsson T."/>
            <person name="Lv J."/>
            <person name="Arendt D."/>
            <person name="Savage R."/>
            <person name="Osoegawa K."/>
            <person name="de Jong P."/>
            <person name="Lindberg D.R."/>
            <person name="Seaver E.C."/>
            <person name="Weisblat D.A."/>
            <person name="Putnam N.H."/>
            <person name="Grigoriev I.V."/>
            <person name="Rokhsar D.S."/>
        </authorList>
    </citation>
    <scope>NUCLEOTIDE SEQUENCE</scope>
</reference>
<dbReference type="InterPro" id="IPR036719">
    <property type="entry name" value="Neuro-gated_channel_TM_sf"/>
</dbReference>
<dbReference type="EMBL" id="AMQM01004234">
    <property type="status" value="NOT_ANNOTATED_CDS"/>
    <property type="molecule type" value="Genomic_DNA"/>
</dbReference>
<feature type="domain" description="Neurotransmitter-gated ion-channel ligand-binding" evidence="6">
    <location>
        <begin position="116"/>
        <end position="221"/>
    </location>
</feature>
<dbReference type="eggNOG" id="KOG3644">
    <property type="taxonomic scope" value="Eukaryota"/>
</dbReference>
<evidence type="ECO:0000313" key="8">
    <source>
        <dbReference type="EnsemblMetazoa" id="HelroP172487"/>
    </source>
</evidence>
<evidence type="ECO:0000256" key="4">
    <source>
        <dbReference type="ARBA" id="ARBA00023136"/>
    </source>
</evidence>
<dbReference type="InterPro" id="IPR006201">
    <property type="entry name" value="Neur_channel"/>
</dbReference>
<dbReference type="GO" id="GO:0016020">
    <property type="term" value="C:membrane"/>
    <property type="evidence" value="ECO:0007669"/>
    <property type="project" value="UniProtKB-SubCell"/>
</dbReference>
<dbReference type="GO" id="GO:0004888">
    <property type="term" value="F:transmembrane signaling receptor activity"/>
    <property type="evidence" value="ECO:0007669"/>
    <property type="project" value="InterPro"/>
</dbReference>
<feature type="transmembrane region" description="Helical" evidence="5">
    <location>
        <begin position="259"/>
        <end position="280"/>
    </location>
</feature>
<evidence type="ECO:0000256" key="5">
    <source>
        <dbReference type="SAM" id="Phobius"/>
    </source>
</evidence>
<organism evidence="8 9">
    <name type="scientific">Helobdella robusta</name>
    <name type="common">Californian leech</name>
    <dbReference type="NCBI Taxonomy" id="6412"/>
    <lineage>
        <taxon>Eukaryota</taxon>
        <taxon>Metazoa</taxon>
        <taxon>Spiralia</taxon>
        <taxon>Lophotrochozoa</taxon>
        <taxon>Annelida</taxon>
        <taxon>Clitellata</taxon>
        <taxon>Hirudinea</taxon>
        <taxon>Rhynchobdellida</taxon>
        <taxon>Glossiphoniidae</taxon>
        <taxon>Helobdella</taxon>
    </lineage>
</organism>
<dbReference type="OMA" id="WIDRIFL"/>
<keyword evidence="9" id="KW-1185">Reference proteome</keyword>
<evidence type="ECO:0000256" key="3">
    <source>
        <dbReference type="ARBA" id="ARBA00022989"/>
    </source>
</evidence>
<feature type="transmembrane region" description="Helical" evidence="5">
    <location>
        <begin position="292"/>
        <end position="311"/>
    </location>
</feature>
<feature type="transmembrane region" description="Helical" evidence="5">
    <location>
        <begin position="323"/>
        <end position="345"/>
    </location>
</feature>
<dbReference type="RefSeq" id="XP_009017391.1">
    <property type="nucleotide sequence ID" value="XM_009019143.1"/>
</dbReference>
<evidence type="ECO:0000313" key="9">
    <source>
        <dbReference type="Proteomes" id="UP000015101"/>
    </source>
</evidence>
<keyword evidence="2 5" id="KW-0812">Transmembrane</keyword>
<evidence type="ECO:0000259" key="6">
    <source>
        <dbReference type="Pfam" id="PF02931"/>
    </source>
</evidence>
<dbReference type="Pfam" id="PF02931">
    <property type="entry name" value="Neur_chan_LBD"/>
    <property type="match status" value="1"/>
</dbReference>
<dbReference type="HOGENOM" id="CLU_037554_0_0_1"/>
<reference evidence="8" key="3">
    <citation type="submission" date="2015-06" db="UniProtKB">
        <authorList>
            <consortium name="EnsemblMetazoa"/>
        </authorList>
    </citation>
    <scope>IDENTIFICATION</scope>
</reference>
<protein>
    <recommendedName>
        <fullName evidence="6">Neurotransmitter-gated ion-channel ligand-binding domain-containing protein</fullName>
    </recommendedName>
</protein>
<gene>
    <name evidence="8" type="primary">20204038</name>
    <name evidence="7" type="ORF">HELRODRAFT_172487</name>
</gene>
<dbReference type="EnsemblMetazoa" id="HelroT172487">
    <property type="protein sequence ID" value="HelroP172487"/>
    <property type="gene ID" value="HelroG172487"/>
</dbReference>
<dbReference type="SUPFAM" id="SSF63712">
    <property type="entry name" value="Nicotinic receptor ligand binding domain-like"/>
    <property type="match status" value="1"/>
</dbReference>
<accession>T1F5D9</accession>
<feature type="transmembrane region" description="Helical" evidence="5">
    <location>
        <begin position="357"/>
        <end position="378"/>
    </location>
</feature>